<comment type="caution">
    <text evidence="2">The sequence shown here is derived from an EMBL/GenBank/DDBJ whole genome shotgun (WGS) entry which is preliminary data.</text>
</comment>
<sequence length="196" mass="20543">MLLAGSAGTALFILVLLVDGATRPGYSPVRQPVSALALGPRGWLQTSNFLVSGLLVAVSALGVHQTTRSGWLAALLAVFGLAVVASGVFPMDAMRGYPPGTPDTTPAATSLRHRLHDWAGMVVFSALPVAAVVAALVLDDPVWVVYSGVTAATSGGLFLYFGNAWEADHPRVGLIQRATIVVGWSWLGLFCWHLVP</sequence>
<evidence type="ECO:0000313" key="2">
    <source>
        <dbReference type="EMBL" id="TDE99163.1"/>
    </source>
</evidence>
<gene>
    <name evidence="2" type="ORF">EXU48_01190</name>
</gene>
<dbReference type="InterPro" id="IPR009339">
    <property type="entry name" value="DUF998"/>
</dbReference>
<dbReference type="EMBL" id="SMNA01000001">
    <property type="protein sequence ID" value="TDE99163.1"/>
    <property type="molecule type" value="Genomic_DNA"/>
</dbReference>
<proteinExistence type="predicted"/>
<name>A0ABY2EBK8_9MICO</name>
<organism evidence="2 3">
    <name type="scientific">Occultella glacieicola</name>
    <dbReference type="NCBI Taxonomy" id="2518684"/>
    <lineage>
        <taxon>Bacteria</taxon>
        <taxon>Bacillati</taxon>
        <taxon>Actinomycetota</taxon>
        <taxon>Actinomycetes</taxon>
        <taxon>Micrococcales</taxon>
        <taxon>Ruaniaceae</taxon>
        <taxon>Occultella</taxon>
    </lineage>
</organism>
<evidence type="ECO:0000256" key="1">
    <source>
        <dbReference type="SAM" id="Phobius"/>
    </source>
</evidence>
<dbReference type="Proteomes" id="UP000504882">
    <property type="component" value="Unassembled WGS sequence"/>
</dbReference>
<protein>
    <submittedName>
        <fullName evidence="2">DUF998 domain-containing protein</fullName>
    </submittedName>
</protein>
<keyword evidence="1" id="KW-1133">Transmembrane helix</keyword>
<feature type="transmembrane region" description="Helical" evidence="1">
    <location>
        <begin position="118"/>
        <end position="138"/>
    </location>
</feature>
<keyword evidence="1" id="KW-0812">Transmembrane</keyword>
<evidence type="ECO:0000313" key="3">
    <source>
        <dbReference type="Proteomes" id="UP000504882"/>
    </source>
</evidence>
<keyword evidence="1" id="KW-0472">Membrane</keyword>
<accession>A0ABY2EBK8</accession>
<feature type="transmembrane region" description="Helical" evidence="1">
    <location>
        <begin position="174"/>
        <end position="195"/>
    </location>
</feature>
<dbReference type="Pfam" id="PF06197">
    <property type="entry name" value="DUF998"/>
    <property type="match status" value="1"/>
</dbReference>
<reference evidence="2 3" key="1">
    <citation type="submission" date="2019-03" db="EMBL/GenBank/DDBJ databases">
        <title>Genomic features of bacteria from cold environments.</title>
        <authorList>
            <person name="Shen L."/>
        </authorList>
    </citation>
    <scope>NUCLEOTIDE SEQUENCE [LARGE SCALE GENOMIC DNA]</scope>
    <source>
        <strain evidence="3">T3246-1</strain>
    </source>
</reference>
<keyword evidence="3" id="KW-1185">Reference proteome</keyword>
<feature type="transmembrane region" description="Helical" evidence="1">
    <location>
        <begin position="70"/>
        <end position="89"/>
    </location>
</feature>
<feature type="transmembrane region" description="Helical" evidence="1">
    <location>
        <begin position="143"/>
        <end position="162"/>
    </location>
</feature>
<feature type="transmembrane region" description="Helical" evidence="1">
    <location>
        <begin position="44"/>
        <end position="63"/>
    </location>
</feature>